<keyword evidence="3" id="KW-1185">Reference proteome</keyword>
<gene>
    <name evidence="2" type="ORF">KCN53_00035</name>
</gene>
<name>A0ABS7WF41_9SPHN</name>
<evidence type="ECO:0000256" key="1">
    <source>
        <dbReference type="SAM" id="Phobius"/>
    </source>
</evidence>
<sequence length="103" mass="10866">MTNDMILAGLIAHANAKGCDVATLRALVEEASEAGAARALDRVGLHDHGAGRDVEELRELLSAWRAVKRSAGKAAVGWAVRLILIGLLIGLMWTVGLRSLLNG</sequence>
<proteinExistence type="predicted"/>
<dbReference type="InterPro" id="IPR046130">
    <property type="entry name" value="DUF6127"/>
</dbReference>
<organism evidence="2 3">
    <name type="scientific">Pacificimonas aurantium</name>
    <dbReference type="NCBI Taxonomy" id="1250540"/>
    <lineage>
        <taxon>Bacteria</taxon>
        <taxon>Pseudomonadati</taxon>
        <taxon>Pseudomonadota</taxon>
        <taxon>Alphaproteobacteria</taxon>
        <taxon>Sphingomonadales</taxon>
        <taxon>Sphingosinicellaceae</taxon>
        <taxon>Pacificimonas</taxon>
    </lineage>
</organism>
<accession>A0ABS7WF41</accession>
<evidence type="ECO:0008006" key="4">
    <source>
        <dbReference type="Google" id="ProtNLM"/>
    </source>
</evidence>
<keyword evidence="1" id="KW-0812">Transmembrane</keyword>
<feature type="transmembrane region" description="Helical" evidence="1">
    <location>
        <begin position="75"/>
        <end position="95"/>
    </location>
</feature>
<comment type="caution">
    <text evidence="2">The sequence shown here is derived from an EMBL/GenBank/DDBJ whole genome shotgun (WGS) entry which is preliminary data.</text>
</comment>
<keyword evidence="1" id="KW-0472">Membrane</keyword>
<dbReference type="RefSeq" id="WP_172406203.1">
    <property type="nucleotide sequence ID" value="NZ_JAGSGB010000001.1"/>
</dbReference>
<dbReference type="EMBL" id="JAGSGB010000001">
    <property type="protein sequence ID" value="MBZ6377018.1"/>
    <property type="molecule type" value="Genomic_DNA"/>
</dbReference>
<evidence type="ECO:0000313" key="3">
    <source>
        <dbReference type="Proteomes" id="UP000824621"/>
    </source>
</evidence>
<evidence type="ECO:0000313" key="2">
    <source>
        <dbReference type="EMBL" id="MBZ6377018.1"/>
    </source>
</evidence>
<protein>
    <recommendedName>
        <fullName evidence="4">DUF1640 domain-containing protein</fullName>
    </recommendedName>
</protein>
<reference evidence="2 3" key="1">
    <citation type="submission" date="2021-04" db="EMBL/GenBank/DDBJ databases">
        <authorList>
            <person name="Pira H."/>
            <person name="Risdian C."/>
            <person name="Wink J."/>
        </authorList>
    </citation>
    <scope>NUCLEOTIDE SEQUENCE [LARGE SCALE GENOMIC DNA]</scope>
    <source>
        <strain evidence="2 3">DSM 107782</strain>
    </source>
</reference>
<dbReference type="Pfam" id="PF19622">
    <property type="entry name" value="DUF6127"/>
    <property type="match status" value="1"/>
</dbReference>
<keyword evidence="1" id="KW-1133">Transmembrane helix</keyword>
<dbReference type="Proteomes" id="UP000824621">
    <property type="component" value="Unassembled WGS sequence"/>
</dbReference>